<proteinExistence type="predicted"/>
<dbReference type="Proteomes" id="UP001221366">
    <property type="component" value="Unassembled WGS sequence"/>
</dbReference>
<name>A0ABT5Y2D8_9FLAO</name>
<evidence type="ECO:0000259" key="1">
    <source>
        <dbReference type="Pfam" id="PF12680"/>
    </source>
</evidence>
<dbReference type="SUPFAM" id="SSF54427">
    <property type="entry name" value="NTF2-like"/>
    <property type="match status" value="1"/>
</dbReference>
<sequence length="121" mass="14018">MNKSPKQLVEHWVDIFNQGSATEIAELYHTDAVNHQVANESVVGRDAIQEMFKNEFEAADMVCIVEHIFEDGEWAILEWKDPLGLRGCGFFHIVDGKIKFQRGYWDKLSFLRMHNLPLPTK</sequence>
<evidence type="ECO:0000313" key="2">
    <source>
        <dbReference type="EMBL" id="MDF0717624.1"/>
    </source>
</evidence>
<reference evidence="2 3" key="1">
    <citation type="submission" date="2023-03" db="EMBL/GenBank/DDBJ databases">
        <title>Muricauda XX sp. nov. and Muricauda XXX sp. nov., two novel species isolated from Okinawa Trough.</title>
        <authorList>
            <person name="Cao W."/>
            <person name="Deng X."/>
        </authorList>
    </citation>
    <scope>NUCLEOTIDE SEQUENCE [LARGE SCALE GENOMIC DNA]</scope>
    <source>
        <strain evidence="2 3">334s03</strain>
    </source>
</reference>
<accession>A0ABT5Y2D8</accession>
<protein>
    <submittedName>
        <fullName evidence="2">Nuclear transport factor 2 family protein</fullName>
    </submittedName>
</protein>
<dbReference type="Pfam" id="PF12680">
    <property type="entry name" value="SnoaL_2"/>
    <property type="match status" value="1"/>
</dbReference>
<organism evidence="2 3">
    <name type="scientific">Flagellimonas yonaguniensis</name>
    <dbReference type="NCBI Taxonomy" id="3031325"/>
    <lineage>
        <taxon>Bacteria</taxon>
        <taxon>Pseudomonadati</taxon>
        <taxon>Bacteroidota</taxon>
        <taxon>Flavobacteriia</taxon>
        <taxon>Flavobacteriales</taxon>
        <taxon>Flavobacteriaceae</taxon>
        <taxon>Flagellimonas</taxon>
    </lineage>
</organism>
<dbReference type="InterPro" id="IPR037401">
    <property type="entry name" value="SnoaL-like"/>
</dbReference>
<keyword evidence="3" id="KW-1185">Reference proteome</keyword>
<comment type="caution">
    <text evidence="2">The sequence shown here is derived from an EMBL/GenBank/DDBJ whole genome shotgun (WGS) entry which is preliminary data.</text>
</comment>
<dbReference type="Gene3D" id="3.10.450.50">
    <property type="match status" value="1"/>
</dbReference>
<feature type="domain" description="SnoaL-like" evidence="1">
    <location>
        <begin position="9"/>
        <end position="99"/>
    </location>
</feature>
<gene>
    <name evidence="2" type="ORF">PY092_15785</name>
</gene>
<dbReference type="RefSeq" id="WP_275616774.1">
    <property type="nucleotide sequence ID" value="NZ_JARFVB010000013.1"/>
</dbReference>
<dbReference type="InterPro" id="IPR032710">
    <property type="entry name" value="NTF2-like_dom_sf"/>
</dbReference>
<dbReference type="EMBL" id="JARFVB010000013">
    <property type="protein sequence ID" value="MDF0717624.1"/>
    <property type="molecule type" value="Genomic_DNA"/>
</dbReference>
<evidence type="ECO:0000313" key="3">
    <source>
        <dbReference type="Proteomes" id="UP001221366"/>
    </source>
</evidence>